<feature type="domain" description="YjeF C-terminal" evidence="6">
    <location>
        <begin position="1"/>
        <end position="260"/>
    </location>
</feature>
<evidence type="ECO:0000256" key="3">
    <source>
        <dbReference type="ARBA" id="ARBA00022857"/>
    </source>
</evidence>
<protein>
    <recommendedName>
        <fullName evidence="6">YjeF C-terminal domain-containing protein</fullName>
    </recommendedName>
</protein>
<keyword evidence="5" id="KW-0456">Lyase</keyword>
<keyword evidence="1" id="KW-0547">Nucleotide-binding</keyword>
<dbReference type="InterPro" id="IPR000631">
    <property type="entry name" value="CARKD"/>
</dbReference>
<evidence type="ECO:0000256" key="2">
    <source>
        <dbReference type="ARBA" id="ARBA00022840"/>
    </source>
</evidence>
<organism evidence="7">
    <name type="scientific">marine sediment metagenome</name>
    <dbReference type="NCBI Taxonomy" id="412755"/>
    <lineage>
        <taxon>unclassified sequences</taxon>
        <taxon>metagenomes</taxon>
        <taxon>ecological metagenomes</taxon>
    </lineage>
</organism>
<dbReference type="PROSITE" id="PS51383">
    <property type="entry name" value="YJEF_C_3"/>
    <property type="match status" value="1"/>
</dbReference>
<name>X0WMS0_9ZZZZ</name>
<evidence type="ECO:0000259" key="6">
    <source>
        <dbReference type="PROSITE" id="PS51383"/>
    </source>
</evidence>
<dbReference type="PROSITE" id="PS01050">
    <property type="entry name" value="YJEF_C_2"/>
    <property type="match status" value="1"/>
</dbReference>
<comment type="caution">
    <text evidence="7">The sequence shown here is derived from an EMBL/GenBank/DDBJ whole genome shotgun (WGS) entry which is preliminary data.</text>
</comment>
<dbReference type="Gene3D" id="3.40.1190.20">
    <property type="match status" value="1"/>
</dbReference>
<dbReference type="InterPro" id="IPR029056">
    <property type="entry name" value="Ribokinase-like"/>
</dbReference>
<gene>
    <name evidence="7" type="ORF">S01H1_51778</name>
</gene>
<evidence type="ECO:0000256" key="4">
    <source>
        <dbReference type="ARBA" id="ARBA00023027"/>
    </source>
</evidence>
<dbReference type="GO" id="GO:0052856">
    <property type="term" value="F:NAD(P)HX epimerase activity"/>
    <property type="evidence" value="ECO:0007669"/>
    <property type="project" value="TreeGrafter"/>
</dbReference>
<keyword evidence="4" id="KW-0520">NAD</keyword>
<dbReference type="PANTHER" id="PTHR12592:SF0">
    <property type="entry name" value="ATP-DEPENDENT (S)-NAD(P)H-HYDRATE DEHYDRATASE"/>
    <property type="match status" value="1"/>
</dbReference>
<feature type="non-terminal residue" evidence="7">
    <location>
        <position position="260"/>
    </location>
</feature>
<accession>X0WMS0</accession>
<evidence type="ECO:0000256" key="5">
    <source>
        <dbReference type="ARBA" id="ARBA00023239"/>
    </source>
</evidence>
<evidence type="ECO:0000313" key="7">
    <source>
        <dbReference type="EMBL" id="GAG25823.1"/>
    </source>
</evidence>
<dbReference type="SUPFAM" id="SSF53613">
    <property type="entry name" value="Ribokinase-like"/>
    <property type="match status" value="1"/>
</dbReference>
<feature type="non-terminal residue" evidence="7">
    <location>
        <position position="1"/>
    </location>
</feature>
<dbReference type="NCBIfam" id="TIGR00196">
    <property type="entry name" value="yjeF_cterm"/>
    <property type="match status" value="1"/>
</dbReference>
<sequence>LAGIGAYRVGAGLVTLAVPAPVQPMLVPQLPEATWVVLPHEMGAIAEGAAAVLEKELDQTQALLLGPGFGQDPATEAFLDELLSVGAGRIRGQIGFIHARDRKEGQISHLPPCVVDADGLKLMKRISDWPDLLPDSSVLTPHPGEMAVLTDQQKDDIQADRIAAARSWASTWGHVVVLKGAFTVIASPDGRTTVMPFATPALARAGTGDVLAGAIVGFRAQGLPAYESAVIGAFLHGRAGELAEEMIGSDASVLAGDVAD</sequence>
<dbReference type="Pfam" id="PF01256">
    <property type="entry name" value="Carb_kinase"/>
    <property type="match status" value="1"/>
</dbReference>
<dbReference type="GO" id="GO:0052855">
    <property type="term" value="F:ADP-dependent NAD(P)H-hydrate dehydratase activity"/>
    <property type="evidence" value="ECO:0007669"/>
    <property type="project" value="TreeGrafter"/>
</dbReference>
<dbReference type="CDD" id="cd01171">
    <property type="entry name" value="YXKO-related"/>
    <property type="match status" value="1"/>
</dbReference>
<dbReference type="AlphaFoldDB" id="X0WMS0"/>
<proteinExistence type="predicted"/>
<keyword evidence="3" id="KW-0521">NADP</keyword>
<dbReference type="PANTHER" id="PTHR12592">
    <property type="entry name" value="ATP-DEPENDENT (S)-NAD(P)H-HYDRATE DEHYDRATASE FAMILY MEMBER"/>
    <property type="match status" value="1"/>
</dbReference>
<reference evidence="7" key="1">
    <citation type="journal article" date="2014" name="Front. Microbiol.">
        <title>High frequency of phylogenetically diverse reductive dehalogenase-homologous genes in deep subseafloor sedimentary metagenomes.</title>
        <authorList>
            <person name="Kawai M."/>
            <person name="Futagami T."/>
            <person name="Toyoda A."/>
            <person name="Takaki Y."/>
            <person name="Nishi S."/>
            <person name="Hori S."/>
            <person name="Arai W."/>
            <person name="Tsubouchi T."/>
            <person name="Morono Y."/>
            <person name="Uchiyama I."/>
            <person name="Ito T."/>
            <person name="Fujiyama A."/>
            <person name="Inagaki F."/>
            <person name="Takami H."/>
        </authorList>
    </citation>
    <scope>NUCLEOTIDE SEQUENCE</scope>
    <source>
        <strain evidence="7">Expedition CK06-06</strain>
    </source>
</reference>
<evidence type="ECO:0000256" key="1">
    <source>
        <dbReference type="ARBA" id="ARBA00022741"/>
    </source>
</evidence>
<dbReference type="EMBL" id="BARS01033435">
    <property type="protein sequence ID" value="GAG25823.1"/>
    <property type="molecule type" value="Genomic_DNA"/>
</dbReference>
<dbReference type="InterPro" id="IPR017953">
    <property type="entry name" value="Carbohydrate_kinase_pred_CS"/>
</dbReference>
<dbReference type="GO" id="GO:0110051">
    <property type="term" value="P:metabolite repair"/>
    <property type="evidence" value="ECO:0007669"/>
    <property type="project" value="TreeGrafter"/>
</dbReference>
<dbReference type="GO" id="GO:0005524">
    <property type="term" value="F:ATP binding"/>
    <property type="evidence" value="ECO:0007669"/>
    <property type="project" value="UniProtKB-KW"/>
</dbReference>
<keyword evidence="2" id="KW-0067">ATP-binding</keyword>